<sequence>MGGGVKSAVAKFTATGIRSVVPPVQSSVQSASEVSPADCGEDSTARVVSGSVPCFDEATTELKHALHKKYLSSNSTEYQGFALPNQISVLSPSHSGLKNKDSVFQAFQLFSESSEAQNVVASIACDPNVWNAMVQNPKLQDFFHAQQTDGFEVERSFDEKVEDLPYSYSVYSLVNLLNILRNVKFTVVEMIVILYHNFLSASSILSQLLALLKVRRRRRLTAVEGSSPSKSRRRRSLVTVEGSSPLKTHRRLFRILPSPNCRFYHHHRRFVAVEGSSLSKARCSQSGKGGTFFDGILMGVSVVLLVWSGRNWGSFVFFVVRVVGFVNGVVMNELKEVAHKGWWTVVVGDEAYADPTASTKSVVPPPSRTLRRKPQWKPTLGSISENTAPPHRERATTAESAGDIKKSENSATTKSHRRHFSEGSDYGYCKFKSLNLQ</sequence>
<reference evidence="4" key="1">
    <citation type="journal article" date="2015" name="Proc. Natl. Acad. Sci. U.S.A.">
        <title>Genome sequencing of adzuki bean (Vigna angularis) provides insight into high starch and low fat accumulation and domestication.</title>
        <authorList>
            <person name="Yang K."/>
            <person name="Tian Z."/>
            <person name="Chen C."/>
            <person name="Luo L."/>
            <person name="Zhao B."/>
            <person name="Wang Z."/>
            <person name="Yu L."/>
            <person name="Li Y."/>
            <person name="Sun Y."/>
            <person name="Li W."/>
            <person name="Chen Y."/>
            <person name="Li Y."/>
            <person name="Zhang Y."/>
            <person name="Ai D."/>
            <person name="Zhao J."/>
            <person name="Shang C."/>
            <person name="Ma Y."/>
            <person name="Wu B."/>
            <person name="Wang M."/>
            <person name="Gao L."/>
            <person name="Sun D."/>
            <person name="Zhang P."/>
            <person name="Guo F."/>
            <person name="Wang W."/>
            <person name="Li Y."/>
            <person name="Wang J."/>
            <person name="Varshney R.K."/>
            <person name="Wang J."/>
            <person name="Ling H.Q."/>
            <person name="Wan P."/>
        </authorList>
    </citation>
    <scope>NUCLEOTIDE SEQUENCE</scope>
    <source>
        <strain evidence="4">cv. Jingnong 6</strain>
    </source>
</reference>
<dbReference type="PANTHER" id="PTHR33625:SF4">
    <property type="entry name" value="OS08G0179900 PROTEIN"/>
    <property type="match status" value="1"/>
</dbReference>
<dbReference type="EMBL" id="CM003375">
    <property type="protein sequence ID" value="KOM43723.1"/>
    <property type="molecule type" value="Genomic_DNA"/>
</dbReference>
<keyword evidence="2" id="KW-0472">Membrane</keyword>
<feature type="region of interest" description="Disordered" evidence="1">
    <location>
        <begin position="356"/>
        <end position="420"/>
    </location>
</feature>
<protein>
    <submittedName>
        <fullName evidence="3">Uncharacterized protein</fullName>
    </submittedName>
</protein>
<feature type="transmembrane region" description="Helical" evidence="2">
    <location>
        <begin position="289"/>
        <end position="306"/>
    </location>
</feature>
<keyword evidence="2" id="KW-1133">Transmembrane helix</keyword>
<keyword evidence="2" id="KW-0812">Transmembrane</keyword>
<name>A0A0L9ULU5_PHAAN</name>
<evidence type="ECO:0000256" key="2">
    <source>
        <dbReference type="SAM" id="Phobius"/>
    </source>
</evidence>
<gene>
    <name evidence="3" type="ORF">LR48_Vigan05g132800</name>
</gene>
<dbReference type="AlphaFoldDB" id="A0A0L9ULU5"/>
<feature type="compositionally biased region" description="Basic and acidic residues" evidence="1">
    <location>
        <begin position="390"/>
        <end position="408"/>
    </location>
</feature>
<feature type="transmembrane region" description="Helical" evidence="2">
    <location>
        <begin position="312"/>
        <end position="330"/>
    </location>
</feature>
<evidence type="ECO:0000256" key="1">
    <source>
        <dbReference type="SAM" id="MobiDB-lite"/>
    </source>
</evidence>
<organism evidence="3 4">
    <name type="scientific">Phaseolus angularis</name>
    <name type="common">Azuki bean</name>
    <name type="synonym">Vigna angularis</name>
    <dbReference type="NCBI Taxonomy" id="3914"/>
    <lineage>
        <taxon>Eukaryota</taxon>
        <taxon>Viridiplantae</taxon>
        <taxon>Streptophyta</taxon>
        <taxon>Embryophyta</taxon>
        <taxon>Tracheophyta</taxon>
        <taxon>Spermatophyta</taxon>
        <taxon>Magnoliopsida</taxon>
        <taxon>eudicotyledons</taxon>
        <taxon>Gunneridae</taxon>
        <taxon>Pentapetalae</taxon>
        <taxon>rosids</taxon>
        <taxon>fabids</taxon>
        <taxon>Fabales</taxon>
        <taxon>Fabaceae</taxon>
        <taxon>Papilionoideae</taxon>
        <taxon>50 kb inversion clade</taxon>
        <taxon>NPAAA clade</taxon>
        <taxon>indigoferoid/millettioid clade</taxon>
        <taxon>Phaseoleae</taxon>
        <taxon>Vigna</taxon>
    </lineage>
</organism>
<evidence type="ECO:0000313" key="4">
    <source>
        <dbReference type="Proteomes" id="UP000053144"/>
    </source>
</evidence>
<accession>A0A0L9ULU5</accession>
<dbReference type="PANTHER" id="PTHR33625">
    <property type="entry name" value="OS08G0179900 PROTEIN"/>
    <property type="match status" value="1"/>
</dbReference>
<dbReference type="Gramene" id="KOM43723">
    <property type="protein sequence ID" value="KOM43723"/>
    <property type="gene ID" value="LR48_Vigan05g132800"/>
</dbReference>
<proteinExistence type="predicted"/>
<feature type="transmembrane region" description="Helical" evidence="2">
    <location>
        <begin position="190"/>
        <end position="212"/>
    </location>
</feature>
<dbReference type="Proteomes" id="UP000053144">
    <property type="component" value="Chromosome 5"/>
</dbReference>
<evidence type="ECO:0000313" key="3">
    <source>
        <dbReference type="EMBL" id="KOM43723.1"/>
    </source>
</evidence>